<feature type="domain" description="Core-binding (CB)" evidence="6">
    <location>
        <begin position="82"/>
        <end position="169"/>
    </location>
</feature>
<keyword evidence="2 4" id="KW-0238">DNA-binding</keyword>
<gene>
    <name evidence="7" type="ORF">DSY96_00535</name>
</gene>
<evidence type="ECO:0000259" key="6">
    <source>
        <dbReference type="PROSITE" id="PS51900"/>
    </source>
</evidence>
<dbReference type="PANTHER" id="PTHR30349">
    <property type="entry name" value="PHAGE INTEGRASE-RELATED"/>
    <property type="match status" value="1"/>
</dbReference>
<dbReference type="CDD" id="cd00796">
    <property type="entry name" value="INT_Rci_Hp1_C"/>
    <property type="match status" value="1"/>
</dbReference>
<name>A0A432GW27_9DELT</name>
<accession>A0A432GW27</accession>
<evidence type="ECO:0000256" key="1">
    <source>
        <dbReference type="ARBA" id="ARBA00008857"/>
    </source>
</evidence>
<evidence type="ECO:0000256" key="4">
    <source>
        <dbReference type="PROSITE-ProRule" id="PRU01248"/>
    </source>
</evidence>
<dbReference type="AlphaFoldDB" id="A0A432GW27"/>
<comment type="similarity">
    <text evidence="1">Belongs to the 'phage' integrase family.</text>
</comment>
<dbReference type="Proteomes" id="UP000287917">
    <property type="component" value="Unassembled WGS sequence"/>
</dbReference>
<dbReference type="SUPFAM" id="SSF56349">
    <property type="entry name" value="DNA breaking-rejoining enzymes"/>
    <property type="match status" value="1"/>
</dbReference>
<evidence type="ECO:0000313" key="7">
    <source>
        <dbReference type="EMBL" id="RTZ87716.1"/>
    </source>
</evidence>
<protein>
    <recommendedName>
        <fullName evidence="9">Site-specific integrase</fullName>
    </recommendedName>
</protein>
<evidence type="ECO:0000313" key="8">
    <source>
        <dbReference type="Proteomes" id="UP000287917"/>
    </source>
</evidence>
<dbReference type="InterPro" id="IPR013762">
    <property type="entry name" value="Integrase-like_cat_sf"/>
</dbReference>
<organism evidence="7 8">
    <name type="scientific">SAR324 cluster bacterium</name>
    <dbReference type="NCBI Taxonomy" id="2024889"/>
    <lineage>
        <taxon>Bacteria</taxon>
        <taxon>Deltaproteobacteria</taxon>
        <taxon>SAR324 cluster</taxon>
    </lineage>
</organism>
<evidence type="ECO:0000256" key="3">
    <source>
        <dbReference type="ARBA" id="ARBA00023172"/>
    </source>
</evidence>
<dbReference type="GO" id="GO:0003677">
    <property type="term" value="F:DNA binding"/>
    <property type="evidence" value="ECO:0007669"/>
    <property type="project" value="UniProtKB-UniRule"/>
</dbReference>
<feature type="domain" description="Tyr recombinase" evidence="5">
    <location>
        <begin position="190"/>
        <end position="355"/>
    </location>
</feature>
<proteinExistence type="inferred from homology"/>
<dbReference type="Gene3D" id="1.10.443.10">
    <property type="entry name" value="Intergrase catalytic core"/>
    <property type="match status" value="1"/>
</dbReference>
<dbReference type="InterPro" id="IPR044068">
    <property type="entry name" value="CB"/>
</dbReference>
<dbReference type="GO" id="GO:0006310">
    <property type="term" value="P:DNA recombination"/>
    <property type="evidence" value="ECO:0007669"/>
    <property type="project" value="UniProtKB-KW"/>
</dbReference>
<dbReference type="EMBL" id="QNZK01000021">
    <property type="protein sequence ID" value="RTZ87716.1"/>
    <property type="molecule type" value="Genomic_DNA"/>
</dbReference>
<dbReference type="GO" id="GO:0015074">
    <property type="term" value="P:DNA integration"/>
    <property type="evidence" value="ECO:0007669"/>
    <property type="project" value="InterPro"/>
</dbReference>
<dbReference type="PROSITE" id="PS51898">
    <property type="entry name" value="TYR_RECOMBINASE"/>
    <property type="match status" value="1"/>
</dbReference>
<dbReference type="Gene3D" id="1.10.150.130">
    <property type="match status" value="1"/>
</dbReference>
<evidence type="ECO:0000256" key="2">
    <source>
        <dbReference type="ARBA" id="ARBA00023125"/>
    </source>
</evidence>
<dbReference type="PANTHER" id="PTHR30349:SF64">
    <property type="entry name" value="PROPHAGE INTEGRASE INTD-RELATED"/>
    <property type="match status" value="1"/>
</dbReference>
<evidence type="ECO:0000259" key="5">
    <source>
        <dbReference type="PROSITE" id="PS51898"/>
    </source>
</evidence>
<dbReference type="Pfam" id="PF00589">
    <property type="entry name" value="Phage_integrase"/>
    <property type="match status" value="1"/>
</dbReference>
<dbReference type="InterPro" id="IPR002104">
    <property type="entry name" value="Integrase_catalytic"/>
</dbReference>
<keyword evidence="3" id="KW-0233">DNA recombination</keyword>
<reference evidence="7 8" key="1">
    <citation type="submission" date="2018-06" db="EMBL/GenBank/DDBJ databases">
        <title>Combined omics and stable isotope probing to characterize newly discovered Mariana Back-Arc vent microbial communities.</title>
        <authorList>
            <person name="Trembath-Reichert E."/>
            <person name="Huber J.A."/>
        </authorList>
    </citation>
    <scope>NUCLEOTIDE SEQUENCE [LARGE SCALE GENOMIC DNA]</scope>
    <source>
        <strain evidence="7">MAG 58</strain>
    </source>
</reference>
<dbReference type="InterPro" id="IPR050090">
    <property type="entry name" value="Tyrosine_recombinase_XerCD"/>
</dbReference>
<sequence>MGILVECPACKLRGGLKRKICKCGHNVQKVGSKNYWIEYYLEGKRTRERIGRSKQAAENRLREVQTAKAEGRNIRKNKNSLITLGNLRDWYLDLSEVKQRRSFSSIKKCLRICVDGIGDIPVSQLTQNRLELFRKKRLTEISERKGRPVKPSTVNRDVANLRAMLNKALDHSKIESNLIGRIKQLEENNVRERVLSPEEFETLYLHCPASLKGLVLIAYYLPMRQAEIMNLTWQEIDLKTVFIRLGGERTKNKTGRVIPLHPRIVDFFKSFPRPIHGGYIFGQSRRFNRKAFNKAVEAAGINDFTFHDLRHCAINNLRLAGNDHYTIKQASGHKTDIAFQRYNLVTEEEIKGMKWLDENGGKSGTVDTYMDTIAKT</sequence>
<evidence type="ECO:0008006" key="9">
    <source>
        <dbReference type="Google" id="ProtNLM"/>
    </source>
</evidence>
<dbReference type="InterPro" id="IPR011010">
    <property type="entry name" value="DNA_brk_join_enz"/>
</dbReference>
<dbReference type="PROSITE" id="PS51900">
    <property type="entry name" value="CB"/>
    <property type="match status" value="1"/>
</dbReference>
<dbReference type="InterPro" id="IPR010998">
    <property type="entry name" value="Integrase_recombinase_N"/>
</dbReference>
<comment type="caution">
    <text evidence="7">The sequence shown here is derived from an EMBL/GenBank/DDBJ whole genome shotgun (WGS) entry which is preliminary data.</text>
</comment>